<evidence type="ECO:0000256" key="8">
    <source>
        <dbReference type="ARBA" id="ARBA00038311"/>
    </source>
</evidence>
<evidence type="ECO:0000256" key="5">
    <source>
        <dbReference type="ARBA" id="ARBA00022989"/>
    </source>
</evidence>
<dbReference type="Pfam" id="PF03896">
    <property type="entry name" value="TRAP_alpha"/>
    <property type="match status" value="1"/>
</dbReference>
<evidence type="ECO:0000256" key="2">
    <source>
        <dbReference type="ARBA" id="ARBA00022692"/>
    </source>
</evidence>
<accession>A0AAN6ZSC7</accession>
<keyword evidence="3 11" id="KW-0732">Signal</keyword>
<evidence type="ECO:0000256" key="4">
    <source>
        <dbReference type="ARBA" id="ARBA00022824"/>
    </source>
</evidence>
<dbReference type="EMBL" id="MU857099">
    <property type="protein sequence ID" value="KAK4150080.1"/>
    <property type="molecule type" value="Genomic_DNA"/>
</dbReference>
<comment type="function">
    <text evidence="7">Is probably involved in a pathway contributing to genomic integrity.</text>
</comment>
<comment type="similarity">
    <text evidence="8">Belongs to the IRC22 family.</text>
</comment>
<proteinExistence type="inferred from homology"/>
<evidence type="ECO:0000256" key="6">
    <source>
        <dbReference type="ARBA" id="ARBA00023136"/>
    </source>
</evidence>
<protein>
    <recommendedName>
        <fullName evidence="14">Translocon-associated protein subunit alpha</fullName>
    </recommendedName>
</protein>
<evidence type="ECO:0000256" key="7">
    <source>
        <dbReference type="ARBA" id="ARBA00037565"/>
    </source>
</evidence>
<evidence type="ECO:0000313" key="12">
    <source>
        <dbReference type="EMBL" id="KAK4150080.1"/>
    </source>
</evidence>
<evidence type="ECO:0008006" key="14">
    <source>
        <dbReference type="Google" id="ProtNLM"/>
    </source>
</evidence>
<keyword evidence="4" id="KW-0256">Endoplasmic reticulum</keyword>
<feature type="chain" id="PRO_5042856988" description="Translocon-associated protein subunit alpha" evidence="11">
    <location>
        <begin position="22"/>
        <end position="279"/>
    </location>
</feature>
<dbReference type="GO" id="GO:0005789">
    <property type="term" value="C:endoplasmic reticulum membrane"/>
    <property type="evidence" value="ECO:0007669"/>
    <property type="project" value="UniProtKB-SubCell"/>
</dbReference>
<dbReference type="PANTHER" id="PTHR12924">
    <property type="entry name" value="TRANSLOCON-ASSOCIATED PROTEIN, ALPHA SUBUNIT"/>
    <property type="match status" value="1"/>
</dbReference>
<evidence type="ECO:0000256" key="10">
    <source>
        <dbReference type="SAM" id="Phobius"/>
    </source>
</evidence>
<dbReference type="PANTHER" id="PTHR12924:SF0">
    <property type="entry name" value="TRANSLOCON-ASSOCIATED PROTEIN SUBUNIT ALPHA"/>
    <property type="match status" value="1"/>
</dbReference>
<keyword evidence="6 10" id="KW-0472">Membrane</keyword>
<organism evidence="12 13">
    <name type="scientific">Chaetomidium leptoderma</name>
    <dbReference type="NCBI Taxonomy" id="669021"/>
    <lineage>
        <taxon>Eukaryota</taxon>
        <taxon>Fungi</taxon>
        <taxon>Dikarya</taxon>
        <taxon>Ascomycota</taxon>
        <taxon>Pezizomycotina</taxon>
        <taxon>Sordariomycetes</taxon>
        <taxon>Sordariomycetidae</taxon>
        <taxon>Sordariales</taxon>
        <taxon>Chaetomiaceae</taxon>
        <taxon>Chaetomidium</taxon>
    </lineage>
</organism>
<sequence>MVNFKWSSLALLALRVATVFAADDVDAEPATSVPVEQAELKADIETTFPDADIFGVKIVNGRVTKALIEITNHEETPIDVSFVGGMLKSTTPLPEDAPASAAIIRNLTAVRYDVSIPAGEKHQLPFQFVLDMMPQDVIVELVAIISNTASNQIFQVQAHSGSASIVEAPTSLFDPQIIFLYLFLTGIFGATLFFVYKTWIEALFPQAKAKTSGTGTGGGKKARIAKPATVEAEPVSGSESAGATSGGDGKSYDESWIPSHHINRPVARRVKSGASGKAK</sequence>
<dbReference type="AlphaFoldDB" id="A0AAN6ZSC7"/>
<keyword evidence="13" id="KW-1185">Reference proteome</keyword>
<name>A0AAN6ZSC7_9PEZI</name>
<feature type="region of interest" description="Disordered" evidence="9">
    <location>
        <begin position="209"/>
        <end position="279"/>
    </location>
</feature>
<comment type="caution">
    <text evidence="12">The sequence shown here is derived from an EMBL/GenBank/DDBJ whole genome shotgun (WGS) entry which is preliminary data.</text>
</comment>
<comment type="subcellular location">
    <subcellularLocation>
        <location evidence="1">Endoplasmic reticulum membrane</location>
        <topology evidence="1">Single-pass type I membrane protein</topology>
    </subcellularLocation>
</comment>
<feature type="transmembrane region" description="Helical" evidence="10">
    <location>
        <begin position="178"/>
        <end position="196"/>
    </location>
</feature>
<keyword evidence="2 10" id="KW-0812">Transmembrane</keyword>
<reference evidence="12" key="1">
    <citation type="journal article" date="2023" name="Mol. Phylogenet. Evol.">
        <title>Genome-scale phylogeny and comparative genomics of the fungal order Sordariales.</title>
        <authorList>
            <person name="Hensen N."/>
            <person name="Bonometti L."/>
            <person name="Westerberg I."/>
            <person name="Brannstrom I.O."/>
            <person name="Guillou S."/>
            <person name="Cros-Aarteil S."/>
            <person name="Calhoun S."/>
            <person name="Haridas S."/>
            <person name="Kuo A."/>
            <person name="Mondo S."/>
            <person name="Pangilinan J."/>
            <person name="Riley R."/>
            <person name="LaButti K."/>
            <person name="Andreopoulos B."/>
            <person name="Lipzen A."/>
            <person name="Chen C."/>
            <person name="Yan M."/>
            <person name="Daum C."/>
            <person name="Ng V."/>
            <person name="Clum A."/>
            <person name="Steindorff A."/>
            <person name="Ohm R.A."/>
            <person name="Martin F."/>
            <person name="Silar P."/>
            <person name="Natvig D.O."/>
            <person name="Lalanne C."/>
            <person name="Gautier V."/>
            <person name="Ament-Velasquez S.L."/>
            <person name="Kruys A."/>
            <person name="Hutchinson M.I."/>
            <person name="Powell A.J."/>
            <person name="Barry K."/>
            <person name="Miller A.N."/>
            <person name="Grigoriev I.V."/>
            <person name="Debuchy R."/>
            <person name="Gladieux P."/>
            <person name="Hiltunen Thoren M."/>
            <person name="Johannesson H."/>
        </authorList>
    </citation>
    <scope>NUCLEOTIDE SEQUENCE</scope>
    <source>
        <strain evidence="12">CBS 538.74</strain>
    </source>
</reference>
<evidence type="ECO:0000313" key="13">
    <source>
        <dbReference type="Proteomes" id="UP001302745"/>
    </source>
</evidence>
<evidence type="ECO:0000256" key="3">
    <source>
        <dbReference type="ARBA" id="ARBA00022729"/>
    </source>
</evidence>
<keyword evidence="5 10" id="KW-1133">Transmembrane helix</keyword>
<feature type="compositionally biased region" description="Basic residues" evidence="9">
    <location>
        <begin position="261"/>
        <end position="271"/>
    </location>
</feature>
<dbReference type="InterPro" id="IPR005595">
    <property type="entry name" value="TRAP_alpha"/>
</dbReference>
<reference evidence="12" key="2">
    <citation type="submission" date="2023-05" db="EMBL/GenBank/DDBJ databases">
        <authorList>
            <consortium name="Lawrence Berkeley National Laboratory"/>
            <person name="Steindorff A."/>
            <person name="Hensen N."/>
            <person name="Bonometti L."/>
            <person name="Westerberg I."/>
            <person name="Brannstrom I.O."/>
            <person name="Guillou S."/>
            <person name="Cros-Aarteil S."/>
            <person name="Calhoun S."/>
            <person name="Haridas S."/>
            <person name="Kuo A."/>
            <person name="Mondo S."/>
            <person name="Pangilinan J."/>
            <person name="Riley R."/>
            <person name="Labutti K."/>
            <person name="Andreopoulos B."/>
            <person name="Lipzen A."/>
            <person name="Chen C."/>
            <person name="Yanf M."/>
            <person name="Daum C."/>
            <person name="Ng V."/>
            <person name="Clum A."/>
            <person name="Ohm R."/>
            <person name="Martin F."/>
            <person name="Silar P."/>
            <person name="Natvig D."/>
            <person name="Lalanne C."/>
            <person name="Gautier V."/>
            <person name="Ament-Velasquez S.L."/>
            <person name="Kruys A."/>
            <person name="Hutchinson M.I."/>
            <person name="Powell A.J."/>
            <person name="Barry K."/>
            <person name="Miller A.N."/>
            <person name="Grigoriev I.V."/>
            <person name="Debuchy R."/>
            <person name="Gladieux P."/>
            <person name="Thoren M.H."/>
            <person name="Johannesson H."/>
        </authorList>
    </citation>
    <scope>NUCLEOTIDE SEQUENCE</scope>
    <source>
        <strain evidence="12">CBS 538.74</strain>
    </source>
</reference>
<dbReference type="Proteomes" id="UP001302745">
    <property type="component" value="Unassembled WGS sequence"/>
</dbReference>
<evidence type="ECO:0000256" key="1">
    <source>
        <dbReference type="ARBA" id="ARBA00004115"/>
    </source>
</evidence>
<evidence type="ECO:0000256" key="11">
    <source>
        <dbReference type="SAM" id="SignalP"/>
    </source>
</evidence>
<feature type="signal peptide" evidence="11">
    <location>
        <begin position="1"/>
        <end position="21"/>
    </location>
</feature>
<evidence type="ECO:0000256" key="9">
    <source>
        <dbReference type="SAM" id="MobiDB-lite"/>
    </source>
</evidence>
<gene>
    <name evidence="12" type="ORF">C8A00DRAFT_37336</name>
</gene>